<dbReference type="RefSeq" id="WP_194076335.1">
    <property type="nucleotide sequence ID" value="NZ_CP061839.1"/>
</dbReference>
<dbReference type="GO" id="GO:0006508">
    <property type="term" value="P:proteolysis"/>
    <property type="evidence" value="ECO:0007669"/>
    <property type="project" value="UniProtKB-KW"/>
</dbReference>
<dbReference type="PANTHER" id="PTHR42776">
    <property type="entry name" value="SERINE PEPTIDASE S9 FAMILY MEMBER"/>
    <property type="match status" value="1"/>
</dbReference>
<dbReference type="AlphaFoldDB" id="A0A7S6WPF6"/>
<comment type="similarity">
    <text evidence="1">Belongs to the peptidase S9C family.</text>
</comment>
<accession>A0A7S6WPF6</accession>
<evidence type="ECO:0000313" key="6">
    <source>
        <dbReference type="Proteomes" id="UP000593915"/>
    </source>
</evidence>
<reference evidence="5 6" key="1">
    <citation type="submission" date="2020-09" db="EMBL/GenBank/DDBJ databases">
        <title>Characterization of Treponema spp. from bovine digital dermatitis in Korea.</title>
        <authorList>
            <person name="Espiritu H.M."/>
            <person name="Cho Y.I."/>
            <person name="Mamuad L."/>
        </authorList>
    </citation>
    <scope>NUCLEOTIDE SEQUENCE [LARGE SCALE GENOMIC DNA]</scope>
    <source>
        <strain evidence="5 6">KS1</strain>
    </source>
</reference>
<dbReference type="Proteomes" id="UP000593915">
    <property type="component" value="Chromosome"/>
</dbReference>
<keyword evidence="2" id="KW-0645">Protease</keyword>
<evidence type="ECO:0000313" key="5">
    <source>
        <dbReference type="EMBL" id="QOW60898.1"/>
    </source>
</evidence>
<dbReference type="Gene3D" id="3.40.50.1820">
    <property type="entry name" value="alpha/beta hydrolase"/>
    <property type="match status" value="1"/>
</dbReference>
<dbReference type="FunFam" id="3.40.50.1820:FF:000028">
    <property type="entry name" value="S9 family peptidase"/>
    <property type="match status" value="1"/>
</dbReference>
<sequence length="656" mass="75284">MKQIKLDDFKNYKFLSGLQFSDDGKYAAYICAEADLEENGYNKTLFLLNMQTKKTKQVTGKDVEAFFGFNGNELLFSARRTKKEKEEKEKTFVYSLPVDGGEAKAVYTFPFPVLKIKMTDKKSALVLHAWKNDPFAKLPKEKREAAKKDEADYETFEEIPFWRNGGGFTSRKRNRLFFYNLSTMKGVPLTDEFTETESFDFNKAERQIIFIKTTYTDKKSIYNELVLMNLKTEKTKQLNASQSFMYADARFLDDKIIFTGADGKKYGINQDADIYIADKTGGIKKISPKDFDKSLWNSVGSDSRLGGGANSVCKNGKYYFITTEDDSSYINTINETGEIQKLITEKGSVDCFAVHENKILFIGFRKQDLQEVYLFENGKEECLTQHNSYGKKLNKITPEEFTFKSNGSALHGFVLKPLNFKPGKKYPAILSIHGGPKTVYGSIFYHEMQFLAQQGYFIFYTNPHGADGMGREFADIRGKYGTTDYEDLMNFTDEVLKRYKEIDKARVGVMGGSYGGFMTNWVIGHTNRFAAACSQRSISNWVSKFGITDIGYYFNSDQNGNATPWNGQEKLWNHSPLKYADKCKTPTLFIQADEDYRCFEACAFQMFTALKYHGCEAKLVLFHGENHDLSRTGKPKHRIRRLTEIFNWFEKYLKKA</sequence>
<evidence type="ECO:0000256" key="2">
    <source>
        <dbReference type="ARBA" id="ARBA00022670"/>
    </source>
</evidence>
<feature type="domain" description="Peptidase S9 prolyl oligopeptidase catalytic" evidence="4">
    <location>
        <begin position="444"/>
        <end position="655"/>
    </location>
</feature>
<proteinExistence type="inferred from homology"/>
<evidence type="ECO:0000256" key="1">
    <source>
        <dbReference type="ARBA" id="ARBA00010040"/>
    </source>
</evidence>
<dbReference type="InterPro" id="IPR029058">
    <property type="entry name" value="AB_hydrolase_fold"/>
</dbReference>
<organism evidence="5 6">
    <name type="scientific">Treponema pedis</name>
    <dbReference type="NCBI Taxonomy" id="409322"/>
    <lineage>
        <taxon>Bacteria</taxon>
        <taxon>Pseudomonadati</taxon>
        <taxon>Spirochaetota</taxon>
        <taxon>Spirochaetia</taxon>
        <taxon>Spirochaetales</taxon>
        <taxon>Treponemataceae</taxon>
        <taxon>Treponema</taxon>
    </lineage>
</organism>
<gene>
    <name evidence="5" type="ORF">IFE08_00235</name>
</gene>
<dbReference type="SUPFAM" id="SSF82171">
    <property type="entry name" value="DPP6 N-terminal domain-like"/>
    <property type="match status" value="1"/>
</dbReference>
<keyword evidence="3" id="KW-0378">Hydrolase</keyword>
<evidence type="ECO:0000259" key="4">
    <source>
        <dbReference type="Pfam" id="PF00326"/>
    </source>
</evidence>
<dbReference type="EMBL" id="CP061839">
    <property type="protein sequence ID" value="QOW60898.1"/>
    <property type="molecule type" value="Genomic_DNA"/>
</dbReference>
<dbReference type="SUPFAM" id="SSF53474">
    <property type="entry name" value="alpha/beta-Hydrolases"/>
    <property type="match status" value="1"/>
</dbReference>
<protein>
    <submittedName>
        <fullName evidence="5">S9 family peptidase</fullName>
    </submittedName>
</protein>
<name>A0A7S6WPF6_9SPIR</name>
<dbReference type="PANTHER" id="PTHR42776:SF27">
    <property type="entry name" value="DIPEPTIDYL PEPTIDASE FAMILY MEMBER 6"/>
    <property type="match status" value="1"/>
</dbReference>
<dbReference type="InterPro" id="IPR001375">
    <property type="entry name" value="Peptidase_S9_cat"/>
</dbReference>
<dbReference type="GO" id="GO:0004252">
    <property type="term" value="F:serine-type endopeptidase activity"/>
    <property type="evidence" value="ECO:0007669"/>
    <property type="project" value="TreeGrafter"/>
</dbReference>
<dbReference type="Pfam" id="PF00326">
    <property type="entry name" value="Peptidase_S9"/>
    <property type="match status" value="1"/>
</dbReference>
<evidence type="ECO:0000256" key="3">
    <source>
        <dbReference type="ARBA" id="ARBA00022801"/>
    </source>
</evidence>